<keyword evidence="4 7" id="KW-0256">Endoplasmic reticulum</keyword>
<dbReference type="GeneID" id="4839276"/>
<evidence type="ECO:0000256" key="6">
    <source>
        <dbReference type="ARBA" id="ARBA00023136"/>
    </source>
</evidence>
<evidence type="ECO:0000313" key="9">
    <source>
        <dbReference type="Proteomes" id="UP000002258"/>
    </source>
</evidence>
<gene>
    <name evidence="8" type="ORF">PICST_36298</name>
</gene>
<evidence type="ECO:0000256" key="3">
    <source>
        <dbReference type="ARBA" id="ARBA00022692"/>
    </source>
</evidence>
<keyword evidence="9" id="KW-1185">Reference proteome</keyword>
<dbReference type="OrthoDB" id="1716531at2759"/>
<dbReference type="EMBL" id="CP000499">
    <property type="protein sequence ID" value="ABN67131.2"/>
    <property type="molecule type" value="Genomic_DNA"/>
</dbReference>
<dbReference type="InterPro" id="IPR007599">
    <property type="entry name" value="DER1"/>
</dbReference>
<evidence type="ECO:0000256" key="5">
    <source>
        <dbReference type="ARBA" id="ARBA00022989"/>
    </source>
</evidence>
<dbReference type="AlphaFoldDB" id="A3LVI8"/>
<accession>A3LVI8</accession>
<comment type="function">
    <text evidence="7">May be involved in the degradation of misfolded endoplasmic reticulum (ER) luminal proteins.</text>
</comment>
<protein>
    <recommendedName>
        <fullName evidence="7">Derlin</fullName>
    </recommendedName>
</protein>
<dbReference type="KEGG" id="pic:PICST_36298"/>
<dbReference type="HOGENOM" id="CLU_891365_0_0_1"/>
<evidence type="ECO:0000256" key="4">
    <source>
        <dbReference type="ARBA" id="ARBA00022824"/>
    </source>
</evidence>
<dbReference type="GO" id="GO:0005789">
    <property type="term" value="C:endoplasmic reticulum membrane"/>
    <property type="evidence" value="ECO:0007669"/>
    <property type="project" value="UniProtKB-SubCell"/>
</dbReference>
<feature type="transmembrane region" description="Helical" evidence="7">
    <location>
        <begin position="269"/>
        <end position="287"/>
    </location>
</feature>
<sequence>MERLIDVVRGYPPVTRSWCFAIMGCATLTTFKWVSKVVLLFHAERAFTNQWWRLVTGFCFFDEWSLNLLVRIIMISFQCRRLEEMFETKRSLLPDVVRSFTPRQTATLQTFIDRNKSLDYLYFFLQICFTLVAGVTLCYYWYDLKTAPFMGNLLSEILLYYSCRSRPHAQMNFLVFFNVRSVYIPFVNILVGWLILGKPLDRIFEILEGKLSPIQTLFWWESALTLSISHIFWFSRETLLSAVYYENDEKKTNARDATLAAHGIKKYNVVQKLLIVVFLPPWYWVIIPKIKNNVH</sequence>
<comment type="similarity">
    <text evidence="2 7">Belongs to the derlin family.</text>
</comment>
<dbReference type="OMA" id="LPPWYWV"/>
<dbReference type="PANTHER" id="PTHR11009">
    <property type="entry name" value="DER1-LIKE PROTEIN, DERLIN"/>
    <property type="match status" value="1"/>
</dbReference>
<dbReference type="GO" id="GO:0006950">
    <property type="term" value="P:response to stress"/>
    <property type="evidence" value="ECO:0007669"/>
    <property type="project" value="UniProtKB-ARBA"/>
</dbReference>
<feature type="transmembrane region" description="Helical" evidence="7">
    <location>
        <begin position="174"/>
        <end position="196"/>
    </location>
</feature>
<keyword evidence="6 7" id="KW-0472">Membrane</keyword>
<evidence type="ECO:0000256" key="1">
    <source>
        <dbReference type="ARBA" id="ARBA00004477"/>
    </source>
</evidence>
<dbReference type="InParanoid" id="A3LVI8"/>
<evidence type="ECO:0000256" key="7">
    <source>
        <dbReference type="RuleBase" id="RU363059"/>
    </source>
</evidence>
<organism evidence="8 9">
    <name type="scientific">Scheffersomyces stipitis (strain ATCC 58785 / CBS 6054 / NBRC 10063 / NRRL Y-11545)</name>
    <name type="common">Yeast</name>
    <name type="synonym">Pichia stipitis</name>
    <dbReference type="NCBI Taxonomy" id="322104"/>
    <lineage>
        <taxon>Eukaryota</taxon>
        <taxon>Fungi</taxon>
        <taxon>Dikarya</taxon>
        <taxon>Ascomycota</taxon>
        <taxon>Saccharomycotina</taxon>
        <taxon>Pichiomycetes</taxon>
        <taxon>Debaryomycetaceae</taxon>
        <taxon>Scheffersomyces</taxon>
    </lineage>
</organism>
<keyword evidence="5 7" id="KW-1133">Transmembrane helix</keyword>
<dbReference type="RefSeq" id="XP_001385160.2">
    <property type="nucleotide sequence ID" value="XM_001385123.1"/>
</dbReference>
<comment type="subcellular location">
    <subcellularLocation>
        <location evidence="1 7">Endoplasmic reticulum membrane</location>
        <topology evidence="1 7">Multi-pass membrane protein</topology>
    </subcellularLocation>
</comment>
<dbReference type="Proteomes" id="UP000002258">
    <property type="component" value="Chromosome 5"/>
</dbReference>
<evidence type="ECO:0000313" key="8">
    <source>
        <dbReference type="EMBL" id="ABN67131.2"/>
    </source>
</evidence>
<dbReference type="eggNOG" id="KOG0858">
    <property type="taxonomic scope" value="Eukaryota"/>
</dbReference>
<dbReference type="Pfam" id="PF04511">
    <property type="entry name" value="DER1"/>
    <property type="match status" value="1"/>
</dbReference>
<proteinExistence type="inferred from homology"/>
<name>A3LVI8_PICST</name>
<dbReference type="STRING" id="322104.A3LVI8"/>
<feature type="transmembrane region" description="Helical" evidence="7">
    <location>
        <begin position="120"/>
        <end position="142"/>
    </location>
</feature>
<evidence type="ECO:0000256" key="2">
    <source>
        <dbReference type="ARBA" id="ARBA00008917"/>
    </source>
</evidence>
<keyword evidence="3 7" id="KW-0812">Transmembrane</keyword>
<reference evidence="8 9" key="1">
    <citation type="journal article" date="2007" name="Nat. Biotechnol.">
        <title>Genome sequence of the lignocellulose-bioconverting and xylose-fermenting yeast Pichia stipitis.</title>
        <authorList>
            <person name="Jeffries T.W."/>
            <person name="Grigoriev I.V."/>
            <person name="Grimwood J."/>
            <person name="Laplaza J.M."/>
            <person name="Aerts A."/>
            <person name="Salamov A."/>
            <person name="Schmutz J."/>
            <person name="Lindquist E."/>
            <person name="Dehal P."/>
            <person name="Shapiro H."/>
            <person name="Jin Y.S."/>
            <person name="Passoth V."/>
            <person name="Richardson P.M."/>
        </authorList>
    </citation>
    <scope>NUCLEOTIDE SEQUENCE [LARGE SCALE GENOMIC DNA]</scope>
    <source>
        <strain evidence="9">ATCC 58785 / CBS 6054 / NBRC 10063 / NRRL Y-11545</strain>
    </source>
</reference>
<feature type="transmembrane region" description="Helical" evidence="7">
    <location>
        <begin position="20"/>
        <end position="43"/>
    </location>
</feature>